<dbReference type="PANTHER" id="PTHR10491:SF4">
    <property type="entry name" value="METHIONINE ADENOSYLTRANSFERASE 2 SUBUNIT BETA"/>
    <property type="match status" value="1"/>
</dbReference>
<dbReference type="GO" id="GO:0019305">
    <property type="term" value="P:dTDP-rhamnose biosynthetic process"/>
    <property type="evidence" value="ECO:0007669"/>
    <property type="project" value="TreeGrafter"/>
</dbReference>
<dbReference type="InterPro" id="IPR001509">
    <property type="entry name" value="Epimerase_deHydtase"/>
</dbReference>
<evidence type="ECO:0000313" key="2">
    <source>
        <dbReference type="EMBL" id="SVC21165.1"/>
    </source>
</evidence>
<reference evidence="2" key="1">
    <citation type="submission" date="2018-05" db="EMBL/GenBank/DDBJ databases">
        <authorList>
            <person name="Lanie J.A."/>
            <person name="Ng W.-L."/>
            <person name="Kazmierczak K.M."/>
            <person name="Andrzejewski T.M."/>
            <person name="Davidsen T.M."/>
            <person name="Wayne K.J."/>
            <person name="Tettelin H."/>
            <person name="Glass J.I."/>
            <person name="Rusch D."/>
            <person name="Podicherti R."/>
            <person name="Tsui H.-C.T."/>
            <person name="Winkler M.E."/>
        </authorList>
    </citation>
    <scope>NUCLEOTIDE SEQUENCE</scope>
</reference>
<sequence>MRVLVLGITGLLGSAVFHVLSEKKDWRVFGTLRTEESKRFFAPVLNLNLVVGVDVLDQAELIKLFEQTKPDVVINCISLAKPLLSAGCPLDIIPIYALLPHHLAHLCSLAGARLVHISTDGVFSGSKGQYKED</sequence>
<name>A0A382KC30_9ZZZZ</name>
<organism evidence="2">
    <name type="scientific">marine metagenome</name>
    <dbReference type="NCBI Taxonomy" id="408172"/>
    <lineage>
        <taxon>unclassified sequences</taxon>
        <taxon>metagenomes</taxon>
        <taxon>ecological metagenomes</taxon>
    </lineage>
</organism>
<dbReference type="GO" id="GO:0005829">
    <property type="term" value="C:cytosol"/>
    <property type="evidence" value="ECO:0007669"/>
    <property type="project" value="TreeGrafter"/>
</dbReference>
<dbReference type="PANTHER" id="PTHR10491">
    <property type="entry name" value="DTDP-4-DEHYDRORHAMNOSE REDUCTASE"/>
    <property type="match status" value="1"/>
</dbReference>
<feature type="domain" description="NAD-dependent epimerase/dehydratase" evidence="1">
    <location>
        <begin position="3"/>
        <end position="128"/>
    </location>
</feature>
<dbReference type="SUPFAM" id="SSF51735">
    <property type="entry name" value="NAD(P)-binding Rossmann-fold domains"/>
    <property type="match status" value="1"/>
</dbReference>
<gene>
    <name evidence="2" type="ORF">METZ01_LOCUS274019</name>
</gene>
<proteinExistence type="predicted"/>
<dbReference type="AlphaFoldDB" id="A0A382KC30"/>
<dbReference type="GO" id="GO:0008831">
    <property type="term" value="F:dTDP-4-dehydrorhamnose reductase activity"/>
    <property type="evidence" value="ECO:0007669"/>
    <property type="project" value="TreeGrafter"/>
</dbReference>
<feature type="non-terminal residue" evidence="2">
    <location>
        <position position="133"/>
    </location>
</feature>
<dbReference type="EMBL" id="UINC01079301">
    <property type="protein sequence ID" value="SVC21165.1"/>
    <property type="molecule type" value="Genomic_DNA"/>
</dbReference>
<dbReference type="InterPro" id="IPR036291">
    <property type="entry name" value="NAD(P)-bd_dom_sf"/>
</dbReference>
<dbReference type="Pfam" id="PF01370">
    <property type="entry name" value="Epimerase"/>
    <property type="match status" value="1"/>
</dbReference>
<dbReference type="Gene3D" id="3.40.50.720">
    <property type="entry name" value="NAD(P)-binding Rossmann-like Domain"/>
    <property type="match status" value="1"/>
</dbReference>
<dbReference type="InterPro" id="IPR005913">
    <property type="entry name" value="dTDP_dehydrorham_reduct"/>
</dbReference>
<accession>A0A382KC30</accession>
<protein>
    <recommendedName>
        <fullName evidence="1">NAD-dependent epimerase/dehydratase domain-containing protein</fullName>
    </recommendedName>
</protein>
<evidence type="ECO:0000259" key="1">
    <source>
        <dbReference type="Pfam" id="PF01370"/>
    </source>
</evidence>